<keyword evidence="3" id="KW-1185">Reference proteome</keyword>
<gene>
    <name evidence="1" type="ORF">HINF_LOCUS16579</name>
    <name evidence="2" type="ORF">HINF_LOCUS18863</name>
</gene>
<evidence type="ECO:0000313" key="1">
    <source>
        <dbReference type="EMBL" id="CAI9928934.1"/>
    </source>
</evidence>
<protein>
    <submittedName>
        <fullName evidence="2">Hypothetical_protein</fullName>
    </submittedName>
</protein>
<accession>A0AA86NZI3</accession>
<proteinExistence type="predicted"/>
<organism evidence="1">
    <name type="scientific">Hexamita inflata</name>
    <dbReference type="NCBI Taxonomy" id="28002"/>
    <lineage>
        <taxon>Eukaryota</taxon>
        <taxon>Metamonada</taxon>
        <taxon>Diplomonadida</taxon>
        <taxon>Hexamitidae</taxon>
        <taxon>Hexamitinae</taxon>
        <taxon>Hexamita</taxon>
    </lineage>
</organism>
<dbReference type="EMBL" id="CAXDID020000049">
    <property type="protein sequence ID" value="CAL6004401.1"/>
    <property type="molecule type" value="Genomic_DNA"/>
</dbReference>
<name>A0AA86NZI3_9EUKA</name>
<dbReference type="EMBL" id="CATOUU010000424">
    <property type="protein sequence ID" value="CAI9928934.1"/>
    <property type="molecule type" value="Genomic_DNA"/>
</dbReference>
<reference evidence="1" key="1">
    <citation type="submission" date="2023-06" db="EMBL/GenBank/DDBJ databases">
        <authorList>
            <person name="Kurt Z."/>
        </authorList>
    </citation>
    <scope>NUCLEOTIDE SEQUENCE</scope>
</reference>
<evidence type="ECO:0000313" key="2">
    <source>
        <dbReference type="EMBL" id="CAL6004401.1"/>
    </source>
</evidence>
<comment type="caution">
    <text evidence="1">The sequence shown here is derived from an EMBL/GenBank/DDBJ whole genome shotgun (WGS) entry which is preliminary data.</text>
</comment>
<sequence>MNSISVNNSNCSIIDSGIARFFSPDTQNQLNSIYLEECHYIFADLYQERQNNTNAYCQTSIHEQCSAQKFKQVLILCLELSLQIVINESNASDSFIKQAIRQMSRQTLTHMVMRISKIMNYSIATTVHTLKRTLNIV</sequence>
<dbReference type="AlphaFoldDB" id="A0AA86NZI3"/>
<reference evidence="2 3" key="2">
    <citation type="submission" date="2024-07" db="EMBL/GenBank/DDBJ databases">
        <authorList>
            <person name="Akdeniz Z."/>
        </authorList>
    </citation>
    <scope>NUCLEOTIDE SEQUENCE [LARGE SCALE GENOMIC DNA]</scope>
</reference>
<dbReference type="Proteomes" id="UP001642409">
    <property type="component" value="Unassembled WGS sequence"/>
</dbReference>
<evidence type="ECO:0000313" key="3">
    <source>
        <dbReference type="Proteomes" id="UP001642409"/>
    </source>
</evidence>